<gene>
    <name evidence="1" type="ORF">Rhe02_14840</name>
</gene>
<sequence>MRALSLPELTTTQNEILRVAFLLLLETSRAVPTDAIQARSNAHISTLDEELANLVTAGRIRLDSSGAVTGAMGLSLDETGHRISIGDTQWFTWCAIDALGILGALDATGAIHSTSPHSGQPIAIMFEDGRPAGGDLSSVVFLASYCAGTPVVDQWCPTINFFETEAAAQDWATTHGVAGECAPLHPAAEVATARWKERLSG</sequence>
<dbReference type="PRINTS" id="PR01699">
    <property type="entry name" value="ORGNOHGLYASE"/>
</dbReference>
<organism evidence="1 2">
    <name type="scientific">Rhizocola hellebori</name>
    <dbReference type="NCBI Taxonomy" id="1392758"/>
    <lineage>
        <taxon>Bacteria</taxon>
        <taxon>Bacillati</taxon>
        <taxon>Actinomycetota</taxon>
        <taxon>Actinomycetes</taxon>
        <taxon>Micromonosporales</taxon>
        <taxon>Micromonosporaceae</taxon>
        <taxon>Rhizocola</taxon>
    </lineage>
</organism>
<dbReference type="RefSeq" id="WP_203907325.1">
    <property type="nucleotide sequence ID" value="NZ_BONY01000007.1"/>
</dbReference>
<accession>A0A8J3VEK8</accession>
<evidence type="ECO:0008006" key="3">
    <source>
        <dbReference type="Google" id="ProtNLM"/>
    </source>
</evidence>
<dbReference type="Gene3D" id="3.30.450.410">
    <property type="match status" value="1"/>
</dbReference>
<dbReference type="Pfam" id="PF03243">
    <property type="entry name" value="MerB"/>
    <property type="match status" value="1"/>
</dbReference>
<dbReference type="SUPFAM" id="SSF160387">
    <property type="entry name" value="NosL/MerB-like"/>
    <property type="match status" value="1"/>
</dbReference>
<dbReference type="AlphaFoldDB" id="A0A8J3VEK8"/>
<dbReference type="GO" id="GO:0018836">
    <property type="term" value="F:alkylmercury lyase activity"/>
    <property type="evidence" value="ECO:0007669"/>
    <property type="project" value="InterPro"/>
</dbReference>
<proteinExistence type="predicted"/>
<keyword evidence="2" id="KW-1185">Reference proteome</keyword>
<comment type="caution">
    <text evidence="1">The sequence shown here is derived from an EMBL/GenBank/DDBJ whole genome shotgun (WGS) entry which is preliminary data.</text>
</comment>
<protein>
    <recommendedName>
        <fullName evidence="3">Alkylmercury lyase</fullName>
    </recommendedName>
</protein>
<evidence type="ECO:0000313" key="1">
    <source>
        <dbReference type="EMBL" id="GIH03417.1"/>
    </source>
</evidence>
<dbReference type="Proteomes" id="UP000612899">
    <property type="component" value="Unassembled WGS sequence"/>
</dbReference>
<dbReference type="EMBL" id="BONY01000007">
    <property type="protein sequence ID" value="GIH03417.1"/>
    <property type="molecule type" value="Genomic_DNA"/>
</dbReference>
<dbReference type="InterPro" id="IPR004927">
    <property type="entry name" value="MerB"/>
</dbReference>
<dbReference type="InterPro" id="IPR053717">
    <property type="entry name" value="MerB_lyase_sf"/>
</dbReference>
<evidence type="ECO:0000313" key="2">
    <source>
        <dbReference type="Proteomes" id="UP000612899"/>
    </source>
</evidence>
<reference evidence="1" key="1">
    <citation type="submission" date="2021-01" db="EMBL/GenBank/DDBJ databases">
        <title>Whole genome shotgun sequence of Rhizocola hellebori NBRC 109834.</title>
        <authorList>
            <person name="Komaki H."/>
            <person name="Tamura T."/>
        </authorList>
    </citation>
    <scope>NUCLEOTIDE SEQUENCE</scope>
    <source>
        <strain evidence="1">NBRC 109834</strain>
    </source>
</reference>
<name>A0A8J3VEK8_9ACTN</name>